<evidence type="ECO:0000313" key="2">
    <source>
        <dbReference type="EMBL" id="KDB21720.1"/>
    </source>
</evidence>
<keyword evidence="1" id="KW-1133">Transmembrane helix</keyword>
<accession>A0A059J1L4</accession>
<comment type="caution">
    <text evidence="2">The sequence shown here is derived from an EMBL/GenBank/DDBJ whole genome shotgun (WGS) entry which is preliminary data.</text>
</comment>
<keyword evidence="3" id="KW-1185">Reference proteome</keyword>
<dbReference type="Proteomes" id="UP000024533">
    <property type="component" value="Unassembled WGS sequence"/>
</dbReference>
<keyword evidence="1" id="KW-0812">Transmembrane</keyword>
<feature type="transmembrane region" description="Helical" evidence="1">
    <location>
        <begin position="82"/>
        <end position="99"/>
    </location>
</feature>
<reference evidence="2 3" key="1">
    <citation type="submission" date="2014-02" db="EMBL/GenBank/DDBJ databases">
        <title>The Genome Sequence of Trichophyton interdigitale MR816.</title>
        <authorList>
            <consortium name="The Broad Institute Genomics Platform"/>
            <person name="Cuomo C.A."/>
            <person name="White T.C."/>
            <person name="Graser Y."/>
            <person name="Martinez-Rossi N."/>
            <person name="Heitman J."/>
            <person name="Young S.K."/>
            <person name="Zeng Q."/>
            <person name="Gargeya S."/>
            <person name="Abouelleil A."/>
            <person name="Alvarado L."/>
            <person name="Chapman S.B."/>
            <person name="Gainer-Dewar J."/>
            <person name="Goldberg J."/>
            <person name="Griggs A."/>
            <person name="Gujja S."/>
            <person name="Hansen M."/>
            <person name="Howarth C."/>
            <person name="Imamovic A."/>
            <person name="Larimer J."/>
            <person name="Martinez D."/>
            <person name="Murphy C."/>
            <person name="Pearson M.D."/>
            <person name="Persinoti G."/>
            <person name="Poon T."/>
            <person name="Priest M."/>
            <person name="Roberts A.D."/>
            <person name="Saif S."/>
            <person name="Shea T.D."/>
            <person name="Sykes S.N."/>
            <person name="Wortman J."/>
            <person name="Nusbaum C."/>
            <person name="Birren B."/>
        </authorList>
    </citation>
    <scope>NUCLEOTIDE SEQUENCE [LARGE SCALE GENOMIC DNA]</scope>
    <source>
        <strain evidence="2 3">MR816</strain>
    </source>
</reference>
<protein>
    <submittedName>
        <fullName evidence="2">Uncharacterized protein</fullName>
    </submittedName>
</protein>
<proteinExistence type="predicted"/>
<organism evidence="2 3">
    <name type="scientific">Trichophyton interdigitale (strain MR816)</name>
    <dbReference type="NCBI Taxonomy" id="1215338"/>
    <lineage>
        <taxon>Eukaryota</taxon>
        <taxon>Fungi</taxon>
        <taxon>Dikarya</taxon>
        <taxon>Ascomycota</taxon>
        <taxon>Pezizomycotina</taxon>
        <taxon>Eurotiomycetes</taxon>
        <taxon>Eurotiomycetidae</taxon>
        <taxon>Onygenales</taxon>
        <taxon>Arthrodermataceae</taxon>
        <taxon>Trichophyton</taxon>
    </lineage>
</organism>
<name>A0A059J1L4_TRIIM</name>
<dbReference type="AlphaFoldDB" id="A0A059J1L4"/>
<evidence type="ECO:0000256" key="1">
    <source>
        <dbReference type="SAM" id="Phobius"/>
    </source>
</evidence>
<dbReference type="EMBL" id="AOKY01000397">
    <property type="protein sequence ID" value="KDB21720.1"/>
    <property type="molecule type" value="Genomic_DNA"/>
</dbReference>
<sequence>MQSYAELCRAMQDDGRAMEGEWEGTCGAAVFWLGREVPWHRPSMAPPRRCMGRHSRAYLERPTILNTARPHFLHDTVPSHNLRLHLLLLLLFFFIFFLSTTTSSPISLSASAAIMALTQKIETPTATFEQPLG</sequence>
<keyword evidence="1" id="KW-0472">Membrane</keyword>
<feature type="non-terminal residue" evidence="2">
    <location>
        <position position="133"/>
    </location>
</feature>
<evidence type="ECO:0000313" key="3">
    <source>
        <dbReference type="Proteomes" id="UP000024533"/>
    </source>
</evidence>
<gene>
    <name evidence="2" type="ORF">H109_06323</name>
</gene>
<dbReference type="HOGENOM" id="CLU_1911773_0_0_1"/>